<dbReference type="PROSITE" id="PS00107">
    <property type="entry name" value="PROTEIN_KINASE_ATP"/>
    <property type="match status" value="1"/>
</dbReference>
<keyword evidence="4 18" id="KW-0808">Transferase</keyword>
<dbReference type="CDD" id="cd01098">
    <property type="entry name" value="PAN_AP_plant"/>
    <property type="match status" value="1"/>
</dbReference>
<keyword evidence="13" id="KW-1015">Disulfide bond</keyword>
<feature type="domain" description="Protein kinase" evidence="22">
    <location>
        <begin position="510"/>
        <end position="796"/>
    </location>
</feature>
<evidence type="ECO:0000256" key="11">
    <source>
        <dbReference type="ARBA" id="ARBA00022989"/>
    </source>
</evidence>
<dbReference type="InterPro" id="IPR024171">
    <property type="entry name" value="SRK-like_kinase"/>
</dbReference>
<evidence type="ECO:0000256" key="7">
    <source>
        <dbReference type="ARBA" id="ARBA00022734"/>
    </source>
</evidence>
<dbReference type="CDD" id="cd00028">
    <property type="entry name" value="B_lectin"/>
    <property type="match status" value="1"/>
</dbReference>
<evidence type="ECO:0000256" key="10">
    <source>
        <dbReference type="ARBA" id="ARBA00022840"/>
    </source>
</evidence>
<proteinExistence type="inferred from homology"/>
<dbReference type="Gene3D" id="2.90.10.10">
    <property type="entry name" value="Bulb-type lectin domain"/>
    <property type="match status" value="2"/>
</dbReference>
<evidence type="ECO:0000256" key="4">
    <source>
        <dbReference type="ARBA" id="ARBA00022679"/>
    </source>
</evidence>
<dbReference type="GeneID" id="103491537"/>
<dbReference type="PROSITE" id="PS50011">
    <property type="entry name" value="PROTEIN_KINASE_DOM"/>
    <property type="match status" value="1"/>
</dbReference>
<keyword evidence="15" id="KW-0325">Glycoprotein</keyword>
<evidence type="ECO:0000256" key="20">
    <source>
        <dbReference type="SAM" id="Phobius"/>
    </source>
</evidence>
<dbReference type="SMART" id="SM00108">
    <property type="entry name" value="B_lectin"/>
    <property type="match status" value="1"/>
</dbReference>
<dbReference type="GO" id="GO:0030246">
    <property type="term" value="F:carbohydrate binding"/>
    <property type="evidence" value="ECO:0007669"/>
    <property type="project" value="UniProtKB-KW"/>
</dbReference>
<keyword evidence="3" id="KW-0245">EGF-like domain</keyword>
<evidence type="ECO:0000256" key="21">
    <source>
        <dbReference type="SAM" id="SignalP"/>
    </source>
</evidence>
<evidence type="ECO:0000256" key="18">
    <source>
        <dbReference type="PIRNR" id="PIRNR000641"/>
    </source>
</evidence>
<evidence type="ECO:0000256" key="9">
    <source>
        <dbReference type="ARBA" id="ARBA00022777"/>
    </source>
</evidence>
<dbReference type="InParanoid" id="A0A1S3BNP5"/>
<dbReference type="PANTHER" id="PTHR47976:SF108">
    <property type="entry name" value="G-TYPE LECTIN S-RECEPTOR-LIKE SERINE_THREONINE-PROTEIN KINASE LECRK1"/>
    <property type="match status" value="1"/>
</dbReference>
<keyword evidence="5 20" id="KW-0812">Transmembrane</keyword>
<evidence type="ECO:0000256" key="14">
    <source>
        <dbReference type="ARBA" id="ARBA00023170"/>
    </source>
</evidence>
<evidence type="ECO:0000256" key="3">
    <source>
        <dbReference type="ARBA" id="ARBA00022536"/>
    </source>
</evidence>
<dbReference type="AlphaFoldDB" id="A0A1S3BNP5"/>
<feature type="chain" id="PRO_5044565322" description="Receptor-like serine/threonine-protein kinase" evidence="21">
    <location>
        <begin position="25"/>
        <end position="800"/>
    </location>
</feature>
<dbReference type="CDD" id="cd14066">
    <property type="entry name" value="STKc_IRAK"/>
    <property type="match status" value="1"/>
</dbReference>
<dbReference type="InterPro" id="IPR000719">
    <property type="entry name" value="Prot_kinase_dom"/>
</dbReference>
<gene>
    <name evidence="26" type="primary">LOC103491537</name>
    <name evidence="24" type="synonym">103491537</name>
</gene>
<dbReference type="Pfam" id="PF00069">
    <property type="entry name" value="Pkinase"/>
    <property type="match status" value="1"/>
</dbReference>
<reference evidence="24" key="1">
    <citation type="submission" date="2023-03" db="UniProtKB">
        <authorList>
            <consortium name="EnsemblPlants"/>
        </authorList>
    </citation>
    <scope>IDENTIFICATION</scope>
</reference>
<dbReference type="OrthoDB" id="1930390at2759"/>
<dbReference type="FunFam" id="2.90.10.10:FF:000041">
    <property type="entry name" value="Uncharacterized protein"/>
    <property type="match status" value="1"/>
</dbReference>
<comment type="catalytic activity">
    <reaction evidence="17 18">
        <text>L-seryl-[protein] + ATP = O-phospho-L-seryl-[protein] + ADP + H(+)</text>
        <dbReference type="Rhea" id="RHEA:17989"/>
        <dbReference type="Rhea" id="RHEA-COMP:9863"/>
        <dbReference type="Rhea" id="RHEA-COMP:11604"/>
        <dbReference type="ChEBI" id="CHEBI:15378"/>
        <dbReference type="ChEBI" id="CHEBI:29999"/>
        <dbReference type="ChEBI" id="CHEBI:30616"/>
        <dbReference type="ChEBI" id="CHEBI:83421"/>
        <dbReference type="ChEBI" id="CHEBI:456216"/>
        <dbReference type="EC" id="2.7.11.1"/>
    </reaction>
</comment>
<dbReference type="InterPro" id="IPR017441">
    <property type="entry name" value="Protein_kinase_ATP_BS"/>
</dbReference>
<keyword evidence="6 21" id="KW-0732">Signal</keyword>
<dbReference type="EC" id="2.7.11.1" evidence="18"/>
<protein>
    <recommendedName>
        <fullName evidence="18">Receptor-like serine/threonine-protein kinase</fullName>
        <ecNumber evidence="18">2.7.11.1</ecNumber>
    </recommendedName>
</protein>
<evidence type="ECO:0000256" key="5">
    <source>
        <dbReference type="ARBA" id="ARBA00022692"/>
    </source>
</evidence>
<dbReference type="InterPro" id="IPR001480">
    <property type="entry name" value="Bulb-type_lectin_dom"/>
</dbReference>
<feature type="domain" description="Bulb-type lectin" evidence="23">
    <location>
        <begin position="30"/>
        <end position="151"/>
    </location>
</feature>
<feature type="binding site" evidence="19">
    <location>
        <position position="539"/>
    </location>
    <ligand>
        <name>ATP</name>
        <dbReference type="ChEBI" id="CHEBI:30616"/>
    </ligand>
</feature>
<evidence type="ECO:0000313" key="24">
    <source>
        <dbReference type="EnsemblPlants" id="MELO3C014622.2.1"/>
    </source>
</evidence>
<evidence type="ECO:0000256" key="15">
    <source>
        <dbReference type="ARBA" id="ARBA00023180"/>
    </source>
</evidence>
<evidence type="ECO:0000256" key="16">
    <source>
        <dbReference type="ARBA" id="ARBA00047899"/>
    </source>
</evidence>
<organism evidence="25 26">
    <name type="scientific">Cucumis melo</name>
    <name type="common">Muskmelon</name>
    <dbReference type="NCBI Taxonomy" id="3656"/>
    <lineage>
        <taxon>Eukaryota</taxon>
        <taxon>Viridiplantae</taxon>
        <taxon>Streptophyta</taxon>
        <taxon>Embryophyta</taxon>
        <taxon>Tracheophyta</taxon>
        <taxon>Spermatophyta</taxon>
        <taxon>Magnoliopsida</taxon>
        <taxon>eudicotyledons</taxon>
        <taxon>Gunneridae</taxon>
        <taxon>Pentapetalae</taxon>
        <taxon>rosids</taxon>
        <taxon>fabids</taxon>
        <taxon>Cucurbitales</taxon>
        <taxon>Cucurbitaceae</taxon>
        <taxon>Benincaseae</taxon>
        <taxon>Cucumis</taxon>
    </lineage>
</organism>
<dbReference type="FunFam" id="2.90.10.10:FF:000013">
    <property type="entry name" value="G-type lectin S-receptor-like serine/threonine-protein kinase LECRK1"/>
    <property type="match status" value="1"/>
</dbReference>
<accession>A0A1S3BNP5</accession>
<keyword evidence="12 20" id="KW-0472">Membrane</keyword>
<keyword evidence="9 18" id="KW-0418">Kinase</keyword>
<dbReference type="PIRSF" id="PIRSF000641">
    <property type="entry name" value="SRK"/>
    <property type="match status" value="1"/>
</dbReference>
<dbReference type="FunFam" id="3.30.200.20:FF:000059">
    <property type="entry name" value="S-receptor-like serine/threonine-protein kinase"/>
    <property type="match status" value="1"/>
</dbReference>
<evidence type="ECO:0000313" key="26">
    <source>
        <dbReference type="RefSeq" id="XP_008449746.1"/>
    </source>
</evidence>
<keyword evidence="7" id="KW-0430">Lectin</keyword>
<evidence type="ECO:0000256" key="13">
    <source>
        <dbReference type="ARBA" id="ARBA00023157"/>
    </source>
</evidence>
<dbReference type="KEGG" id="cmo:103491537"/>
<evidence type="ECO:0000259" key="23">
    <source>
        <dbReference type="PROSITE" id="PS50927"/>
    </source>
</evidence>
<reference evidence="26" key="2">
    <citation type="submission" date="2025-04" db="UniProtKB">
        <authorList>
            <consortium name="RefSeq"/>
        </authorList>
    </citation>
    <scope>IDENTIFICATION</scope>
</reference>
<dbReference type="Gene3D" id="3.30.200.20">
    <property type="entry name" value="Phosphorylase Kinase, domain 1"/>
    <property type="match status" value="1"/>
</dbReference>
<dbReference type="SMR" id="A0A1S3BNP5"/>
<name>A0A1S3BNP5_CUCME</name>
<keyword evidence="2 18" id="KW-0723">Serine/threonine-protein kinase</keyword>
<dbReference type="RefSeq" id="XP_008449746.1">
    <property type="nucleotide sequence ID" value="XM_008451524.2"/>
</dbReference>
<dbReference type="SUPFAM" id="SSF56112">
    <property type="entry name" value="Protein kinase-like (PK-like)"/>
    <property type="match status" value="1"/>
</dbReference>
<dbReference type="PROSITE" id="PS50927">
    <property type="entry name" value="BULB_LECTIN"/>
    <property type="match status" value="1"/>
</dbReference>
<keyword evidence="8 18" id="KW-0547">Nucleotide-binding</keyword>
<dbReference type="Gramene" id="MELO3C014622.2.1">
    <property type="protein sequence ID" value="MELO3C014622.2.1"/>
    <property type="gene ID" value="MELO3C014622.2"/>
</dbReference>
<evidence type="ECO:0000256" key="6">
    <source>
        <dbReference type="ARBA" id="ARBA00022729"/>
    </source>
</evidence>
<evidence type="ECO:0000313" key="25">
    <source>
        <dbReference type="Proteomes" id="UP001652600"/>
    </source>
</evidence>
<dbReference type="InterPro" id="IPR051343">
    <property type="entry name" value="G-type_lectin_kinases/EP1-like"/>
</dbReference>
<evidence type="ECO:0000259" key="22">
    <source>
        <dbReference type="PROSITE" id="PS50011"/>
    </source>
</evidence>
<keyword evidence="10 18" id="KW-0067">ATP-binding</keyword>
<feature type="signal peptide" evidence="21">
    <location>
        <begin position="1"/>
        <end position="24"/>
    </location>
</feature>
<dbReference type="GO" id="GO:0004674">
    <property type="term" value="F:protein serine/threonine kinase activity"/>
    <property type="evidence" value="ECO:0007669"/>
    <property type="project" value="UniProtKB-KW"/>
</dbReference>
<dbReference type="Gene3D" id="1.10.510.10">
    <property type="entry name" value="Transferase(Phosphotransferase) domain 1"/>
    <property type="match status" value="1"/>
</dbReference>
<dbReference type="SMART" id="SM00220">
    <property type="entry name" value="S_TKc"/>
    <property type="match status" value="1"/>
</dbReference>
<dbReference type="EnsemblPlants" id="MELO3C014622.2.1">
    <property type="protein sequence ID" value="MELO3C014622.2.1"/>
    <property type="gene ID" value="MELO3C014622.2"/>
</dbReference>
<dbReference type="eggNOG" id="ENOG502QQEW">
    <property type="taxonomic scope" value="Eukaryota"/>
</dbReference>
<keyword evidence="25" id="KW-1185">Reference proteome</keyword>
<comment type="subcellular location">
    <subcellularLocation>
        <location evidence="1">Membrane</location>
        <topology evidence="1">Single-pass type I membrane protein</topology>
    </subcellularLocation>
</comment>
<dbReference type="SUPFAM" id="SSF51110">
    <property type="entry name" value="alpha-D-mannose-specific plant lectins"/>
    <property type="match status" value="2"/>
</dbReference>
<dbReference type="Pfam" id="PF01453">
    <property type="entry name" value="B_lectin"/>
    <property type="match status" value="1"/>
</dbReference>
<evidence type="ECO:0000256" key="8">
    <source>
        <dbReference type="ARBA" id="ARBA00022741"/>
    </source>
</evidence>
<evidence type="ECO:0000256" key="1">
    <source>
        <dbReference type="ARBA" id="ARBA00004479"/>
    </source>
</evidence>
<comment type="similarity">
    <text evidence="18">Belongs to the protein kinase superfamily. Ser/Thr protein kinase family.</text>
</comment>
<dbReference type="InterPro" id="IPR008271">
    <property type="entry name" value="Ser/Thr_kinase_AS"/>
</dbReference>
<keyword evidence="14" id="KW-0675">Receptor</keyword>
<dbReference type="GO" id="GO:0005524">
    <property type="term" value="F:ATP binding"/>
    <property type="evidence" value="ECO:0007669"/>
    <property type="project" value="UniProtKB-UniRule"/>
</dbReference>
<keyword evidence="11 20" id="KW-1133">Transmembrane helix</keyword>
<dbReference type="InterPro" id="IPR011009">
    <property type="entry name" value="Kinase-like_dom_sf"/>
</dbReference>
<evidence type="ECO:0000256" key="19">
    <source>
        <dbReference type="PROSITE-ProRule" id="PRU10141"/>
    </source>
</evidence>
<dbReference type="GO" id="GO:0016020">
    <property type="term" value="C:membrane"/>
    <property type="evidence" value="ECO:0007669"/>
    <property type="project" value="UniProtKB-SubCell"/>
</dbReference>
<dbReference type="FunFam" id="1.10.510.10:FF:000237">
    <property type="entry name" value="G-type lectin S-receptor-like serine/threonine-protein kinase"/>
    <property type="match status" value="1"/>
</dbReference>
<evidence type="ECO:0000256" key="17">
    <source>
        <dbReference type="ARBA" id="ARBA00048679"/>
    </source>
</evidence>
<dbReference type="PANTHER" id="PTHR47976">
    <property type="entry name" value="G-TYPE LECTIN S-RECEPTOR-LIKE SERINE/THREONINE-PROTEIN KINASE SD2-5"/>
    <property type="match status" value="1"/>
</dbReference>
<dbReference type="Proteomes" id="UP001652600">
    <property type="component" value="Chromosome 5"/>
</dbReference>
<feature type="transmembrane region" description="Helical" evidence="20">
    <location>
        <begin position="450"/>
        <end position="474"/>
    </location>
</feature>
<sequence length="800" mass="89547">MASLCFPFPSLLLLFLLSPSFAVAQTTNPNITLGKSLTAHSGDSFWSSASGDFAFGFRQALGGDYLLAIWFNKIDDKTVVWSANRDKLAPEGSTVVLTKSGQLVLNDPAGKQIWASTFTATNQSVSFAVLLDNGNFILAANDSEIVWQSFDYPTDTILPSQILNKGKKLVASYSETNYSSGRFEFSMQTDGNLVLYTRNFPSDVLSTDYWSPNTQSFGFQVVFNLSGSIVLIAENKTILNNLSSNNPTAQTFYQRAILEHDGVFRHYIYPRSGTGRNSSWPKAWSVSKFIPSNICLAISEGSDSGACGFNSYCRLGDDQKPFCTCPDGYVLLDPNDVTKSCKPNFVPQSCAYPEIDNFDFVSMDNTDWPQSDYGHYLPVNEDWCRNECLKDCFCAAAIFRDGNCWKKKFPLSFGKMDYSVGGKALIKIRRSNSTLQSQNLDKNCNNKTKIVIGSVLLGSSLFLNILLFLLTLLIGHRFSRRKLKFNGEDPFILGVNLRAFSYEALNKATKGFKEQLGSGAFATVYKGTLDDNNLVAVKKLENIAKGGSGENEFKVEVSAIARSNHKNLVKLVGFCNEGEHRMLVYEFMENGSLADFLFKPSKPTWYTRIQLVLGIARGLSYLHEECSTQIIHCDIKPQNILLDDSYGAKIADFGLAKLLKKDQTRTMTAIRGTKGYVAPEWFRSFPITVKVDVYSFGILLLEIICCRKNFEMETEDEDEMILSDWVYDCMNEKEIEKLVRDDEEARDDMKRVERFVKIGIWCIQEEPSLRPSMKKVVQMLEGAVEVSTPPDPSSFISAIK</sequence>
<evidence type="ECO:0000256" key="12">
    <source>
        <dbReference type="ARBA" id="ARBA00023136"/>
    </source>
</evidence>
<dbReference type="InterPro" id="IPR036426">
    <property type="entry name" value="Bulb-type_lectin_dom_sf"/>
</dbReference>
<dbReference type="PROSITE" id="PS00108">
    <property type="entry name" value="PROTEIN_KINASE_ST"/>
    <property type="match status" value="1"/>
</dbReference>
<comment type="catalytic activity">
    <reaction evidence="16 18">
        <text>L-threonyl-[protein] + ATP = O-phospho-L-threonyl-[protein] + ADP + H(+)</text>
        <dbReference type="Rhea" id="RHEA:46608"/>
        <dbReference type="Rhea" id="RHEA-COMP:11060"/>
        <dbReference type="Rhea" id="RHEA-COMP:11605"/>
        <dbReference type="ChEBI" id="CHEBI:15378"/>
        <dbReference type="ChEBI" id="CHEBI:30013"/>
        <dbReference type="ChEBI" id="CHEBI:30616"/>
        <dbReference type="ChEBI" id="CHEBI:61977"/>
        <dbReference type="ChEBI" id="CHEBI:456216"/>
        <dbReference type="EC" id="2.7.11.1"/>
    </reaction>
</comment>
<evidence type="ECO:0000256" key="2">
    <source>
        <dbReference type="ARBA" id="ARBA00022527"/>
    </source>
</evidence>